<dbReference type="Gene3D" id="3.40.50.150">
    <property type="entry name" value="Vaccinia Virus protein VP39"/>
    <property type="match status" value="1"/>
</dbReference>
<evidence type="ECO:0000313" key="3">
    <source>
        <dbReference type="EMBL" id="EMR11509.1"/>
    </source>
</evidence>
<dbReference type="PANTHER" id="PTHR13393">
    <property type="entry name" value="SAM-DEPENDENT METHYLTRANSFERASE"/>
    <property type="match status" value="1"/>
</dbReference>
<dbReference type="GO" id="GO:0070475">
    <property type="term" value="P:rRNA base methylation"/>
    <property type="evidence" value="ECO:0007669"/>
    <property type="project" value="TreeGrafter"/>
</dbReference>
<dbReference type="GO" id="GO:0120048">
    <property type="term" value="F:U6 snRNA (adenine-(43)-N(6))-methyltransferase activity"/>
    <property type="evidence" value="ECO:0007669"/>
    <property type="project" value="EnsemblFungi"/>
</dbReference>
<dbReference type="GO" id="GO:0005634">
    <property type="term" value="C:nucleus"/>
    <property type="evidence" value="ECO:0007669"/>
    <property type="project" value="TreeGrafter"/>
</dbReference>
<sequence length="416" mass="48327">MTYHNFYLDNPPNFSELAEKYPSLKPFLDNQSHVNFKNPAALREVTKCLLKHDFKIDIFLHEKRLCPPVPNRFAYILWIQELIDFVNCDEKKKVVAFDIGTGSVCIYPLLCCSQRPNWFFYATDIDELSLELARENVKRNCLDNQIKIVDTAKYSTLIPLDELNISKIDFCMCNPPFYGSEEEILTSSRLKSKEPFSSCTGSLIEMVTPGGEVAFVKRMLKESCVLKERVNWYTTMLGKLSNVTKIIEHLKEIQINNYVINELPVGGNTRRWVIGWSFTDMRAPNHYVRPLTKSLRHLGSSLTMVIIKLDTTIENLRQKISSIIKKFNINFTWNNEYIGNGETPGNLWSRSSRRQISKKNSENSLDVNFKFRLEIVPQTNAEHAILLKVLWIKGIDKIIFESFYSMLRRELRSLNK</sequence>
<dbReference type="AlphaFoldDB" id="M7PM12"/>
<dbReference type="OMA" id="EHKIDNY"/>
<dbReference type="Pfam" id="PF05971">
    <property type="entry name" value="Methyltransf_10"/>
    <property type="match status" value="1"/>
</dbReference>
<dbReference type="CDD" id="cd02440">
    <property type="entry name" value="AdoMet_MTases"/>
    <property type="match status" value="1"/>
</dbReference>
<dbReference type="InterPro" id="IPR029063">
    <property type="entry name" value="SAM-dependent_MTases_sf"/>
</dbReference>
<dbReference type="InterPro" id="IPR010286">
    <property type="entry name" value="METTL16/RlmF"/>
</dbReference>
<dbReference type="eggNOG" id="KOG2912">
    <property type="taxonomic scope" value="Eukaryota"/>
</dbReference>
<accession>M7PM12</accession>
<dbReference type="HOGENOM" id="CLU_027534_0_1_1"/>
<evidence type="ECO:0000256" key="1">
    <source>
        <dbReference type="ARBA" id="ARBA00022603"/>
    </source>
</evidence>
<reference evidence="4" key="1">
    <citation type="journal article" date="2016" name="Nat. Commun.">
        <title>Genome analysis of three Pneumocystis species reveals adaptation mechanisms to life exclusively in mammalian hosts.</title>
        <authorList>
            <person name="Ma L."/>
            <person name="Chen Z."/>
            <person name="Huang D.W."/>
            <person name="Kutty G."/>
            <person name="Ishihara M."/>
            <person name="Wang H."/>
            <person name="Abouelleil A."/>
            <person name="Bishop L."/>
            <person name="Davey E."/>
            <person name="Deng R."/>
            <person name="Deng X."/>
            <person name="Fan L."/>
            <person name="Fantoni G."/>
            <person name="Fitzgerald M."/>
            <person name="Gogineni E."/>
            <person name="Goldberg J.M."/>
            <person name="Handley G."/>
            <person name="Hu X."/>
            <person name="Huber C."/>
            <person name="Jiao X."/>
            <person name="Jones K."/>
            <person name="Levin J.Z."/>
            <person name="Liu Y."/>
            <person name="Macdonald P."/>
            <person name="Melnikov A."/>
            <person name="Raley C."/>
            <person name="Sassi M."/>
            <person name="Sherman B.T."/>
            <person name="Song X."/>
            <person name="Sykes S."/>
            <person name="Tran B."/>
            <person name="Walsh L."/>
            <person name="Xia Y."/>
            <person name="Yang J."/>
            <person name="Young S."/>
            <person name="Zeng Q."/>
            <person name="Zheng X."/>
            <person name="Stephens R."/>
            <person name="Nusbaum C."/>
            <person name="Birren B.W."/>
            <person name="Azadi P."/>
            <person name="Lempicki R.A."/>
            <person name="Cuomo C.A."/>
            <person name="Kovacs J.A."/>
        </authorList>
    </citation>
    <scope>NUCLEOTIDE SEQUENCE [LARGE SCALE GENOMIC DNA]</scope>
    <source>
        <strain evidence="4">B123</strain>
    </source>
</reference>
<keyword evidence="2" id="KW-0808">Transferase</keyword>
<keyword evidence="4" id="KW-1185">Reference proteome</keyword>
<evidence type="ECO:0000256" key="2">
    <source>
        <dbReference type="ARBA" id="ARBA00022679"/>
    </source>
</evidence>
<name>M7PM12_PNEMU</name>
<protein>
    <recommendedName>
        <fullName evidence="5">U6 small nuclear RNA (adenine-(43)-N(6))-methyltransferase</fullName>
    </recommendedName>
</protein>
<gene>
    <name evidence="3" type="ORF">PNEG_00522</name>
</gene>
<proteinExistence type="predicted"/>
<comment type="caution">
    <text evidence="3">The sequence shown here is derived from an EMBL/GenBank/DDBJ whole genome shotgun (WGS) entry which is preliminary data.</text>
</comment>
<dbReference type="SUPFAM" id="SSF53335">
    <property type="entry name" value="S-adenosyl-L-methionine-dependent methyltransferases"/>
    <property type="match status" value="1"/>
</dbReference>
<dbReference type="PANTHER" id="PTHR13393:SF0">
    <property type="entry name" value="RNA N6-ADENOSINE-METHYLTRANSFERASE METTL16"/>
    <property type="match status" value="1"/>
</dbReference>
<organism evidence="3 4">
    <name type="scientific">Pneumocystis murina (strain B123)</name>
    <name type="common">Mouse pneumocystis pneumonia agent</name>
    <name type="synonym">Pneumocystis carinii f. sp. muris</name>
    <dbReference type="NCBI Taxonomy" id="1069680"/>
    <lineage>
        <taxon>Eukaryota</taxon>
        <taxon>Fungi</taxon>
        <taxon>Dikarya</taxon>
        <taxon>Ascomycota</taxon>
        <taxon>Taphrinomycotina</taxon>
        <taxon>Pneumocystomycetes</taxon>
        <taxon>Pneumocystaceae</taxon>
        <taxon>Pneumocystis</taxon>
    </lineage>
</organism>
<dbReference type="GeneID" id="19894220"/>
<evidence type="ECO:0008006" key="5">
    <source>
        <dbReference type="Google" id="ProtNLM"/>
    </source>
</evidence>
<dbReference type="GO" id="GO:0000398">
    <property type="term" value="P:mRNA splicing, via spliceosome"/>
    <property type="evidence" value="ECO:0007669"/>
    <property type="project" value="EnsemblFungi"/>
</dbReference>
<dbReference type="RefSeq" id="XP_007872410.1">
    <property type="nucleotide sequence ID" value="XM_007874219.1"/>
</dbReference>
<dbReference type="VEuPathDB" id="FungiDB:PNEG_00522"/>
<dbReference type="STRING" id="1069680.M7PM12"/>
<dbReference type="EMBL" id="AFWA02000001">
    <property type="protein sequence ID" value="EMR11509.1"/>
    <property type="molecule type" value="Genomic_DNA"/>
</dbReference>
<dbReference type="OrthoDB" id="514248at2759"/>
<keyword evidence="1" id="KW-0489">Methyltransferase</keyword>
<dbReference type="Proteomes" id="UP000011958">
    <property type="component" value="Unassembled WGS sequence"/>
</dbReference>
<evidence type="ECO:0000313" key="4">
    <source>
        <dbReference type="Proteomes" id="UP000011958"/>
    </source>
</evidence>
<dbReference type="GO" id="GO:0120049">
    <property type="term" value="P:snRNA (adenine-N6)-methylation"/>
    <property type="evidence" value="ECO:0007669"/>
    <property type="project" value="EnsemblFungi"/>
</dbReference>